<dbReference type="InterPro" id="IPR005475">
    <property type="entry name" value="Transketolase-like_Pyr-bd"/>
</dbReference>
<dbReference type="EC" id="2.2.1.7" evidence="11"/>
<reference evidence="13" key="2">
    <citation type="submission" date="2021-04" db="EMBL/GenBank/DDBJ databases">
        <authorList>
            <person name="Gilroy R."/>
        </authorList>
    </citation>
    <scope>NUCLEOTIDE SEQUENCE</scope>
    <source>
        <strain evidence="13">CHK179-28034</strain>
    </source>
</reference>
<dbReference type="SMART" id="SM00861">
    <property type="entry name" value="Transket_pyr"/>
    <property type="match status" value="1"/>
</dbReference>
<dbReference type="GO" id="GO:0019288">
    <property type="term" value="P:isopentenyl diphosphate biosynthetic process, methylerythritol 4-phosphate pathway"/>
    <property type="evidence" value="ECO:0007669"/>
    <property type="project" value="TreeGrafter"/>
</dbReference>
<organism evidence="13 14">
    <name type="scientific">Candidatus Anaerobutyricum stercoris</name>
    <dbReference type="NCBI Taxonomy" id="2838457"/>
    <lineage>
        <taxon>Bacteria</taxon>
        <taxon>Bacillati</taxon>
        <taxon>Bacillota</taxon>
        <taxon>Clostridia</taxon>
        <taxon>Lachnospirales</taxon>
        <taxon>Lachnospiraceae</taxon>
        <taxon>Anaerobutyricum</taxon>
    </lineage>
</organism>
<dbReference type="InterPro" id="IPR033248">
    <property type="entry name" value="Transketolase_C"/>
</dbReference>
<dbReference type="FunFam" id="3.40.50.970:FF:000005">
    <property type="entry name" value="1-deoxy-D-xylulose-5-phosphate synthase"/>
    <property type="match status" value="1"/>
</dbReference>
<dbReference type="GO" id="GO:0009228">
    <property type="term" value="P:thiamine biosynthetic process"/>
    <property type="evidence" value="ECO:0007669"/>
    <property type="project" value="UniProtKB-UniRule"/>
</dbReference>
<keyword evidence="5 11" id="KW-0479">Metal-binding</keyword>
<dbReference type="GO" id="GO:0030976">
    <property type="term" value="F:thiamine pyrophosphate binding"/>
    <property type="evidence" value="ECO:0007669"/>
    <property type="project" value="UniProtKB-UniRule"/>
</dbReference>
<dbReference type="CDD" id="cd02007">
    <property type="entry name" value="TPP_DXS"/>
    <property type="match status" value="1"/>
</dbReference>
<keyword evidence="4 11" id="KW-0808">Transferase</keyword>
<evidence type="ECO:0000256" key="7">
    <source>
        <dbReference type="ARBA" id="ARBA00022977"/>
    </source>
</evidence>
<sequence length="626" mass="69253">MGQILNRIQKANDIKKIPAKYYPVLAQEIRDFLIENVSKTGGHLASNLGVVELTMALHLCLHLPEDKIIYDVGHQSYVHKLLTGRRDGFATLRKSGGMCGFPKRKESEYDCFGTGHSSTSIAAAMGFAAARDLNNTKETIVAVIGDGALSGGMAYEALNNLALFRKKKKNIIVILNDNKMSISENVGGMSRYLNDIRYRKSYGEFKDNVENAIKNIPGVGDSMVRTIRRSKDSIKQLLIPGMLFENMGITYYGPVDGHDIFAMTQAINRAKHMEGPILIHVMTKKGKGYPIAEKNPEKFHGIDPFDIKTGRPLKKKTADSYTDVFSRTLVEIAGEKENVVAITAAMPSGTGLNAFKEVCPERFFDVGIAEEYAVTFAAGMAASGMKPVVAVYSSFLQRAYDQILHDVCIQKLPVFFCVDRSGLVGADGETHQGIFDISYLSHIPNLVLMAPKNKDEMEDMMRFAVDYDGPVAMRYPRGEAFDGLKDHRPPVELGRSESIREGEGVVILSVGNMMDEALKAVALLEEQGVEPGLVNVRFIRPMDEEMLHELAERYPLLVTVEENVLSGGFGETVSAFLHENSYENHLLPFGIPDCFVEHGSVEWQRKQMGIDAASIAGRILEKVKEL</sequence>
<feature type="binding site" evidence="11">
    <location>
        <position position="178"/>
    </location>
    <ligand>
        <name>Mg(2+)</name>
        <dbReference type="ChEBI" id="CHEBI:18420"/>
    </ligand>
</feature>
<dbReference type="PROSITE" id="PS00802">
    <property type="entry name" value="TRANSKETOLASE_2"/>
    <property type="match status" value="1"/>
</dbReference>
<comment type="pathway">
    <text evidence="1 11">Metabolic intermediate biosynthesis; 1-deoxy-D-xylulose 5-phosphate biosynthesis; 1-deoxy-D-xylulose 5-phosphate from D-glyceraldehyde 3-phosphate and pyruvate: step 1/1.</text>
</comment>
<keyword evidence="8 11" id="KW-0786">Thiamine pyrophosphate</keyword>
<dbReference type="Gene3D" id="3.40.50.970">
    <property type="match status" value="2"/>
</dbReference>
<dbReference type="Pfam" id="PF02779">
    <property type="entry name" value="Transket_pyr"/>
    <property type="match status" value="1"/>
</dbReference>
<comment type="cofactor">
    <cofactor evidence="11">
        <name>Mg(2+)</name>
        <dbReference type="ChEBI" id="CHEBI:18420"/>
    </cofactor>
    <text evidence="11">Binds 1 Mg(2+) ion per subunit.</text>
</comment>
<feature type="binding site" evidence="11">
    <location>
        <position position="370"/>
    </location>
    <ligand>
        <name>thiamine diphosphate</name>
        <dbReference type="ChEBI" id="CHEBI:58937"/>
    </ligand>
</feature>
<dbReference type="FunFam" id="3.40.50.920:FF:000002">
    <property type="entry name" value="1-deoxy-D-xylulose-5-phosphate synthase"/>
    <property type="match status" value="1"/>
</dbReference>
<dbReference type="PROSITE" id="PS00801">
    <property type="entry name" value="TRANSKETOLASE_1"/>
    <property type="match status" value="1"/>
</dbReference>
<evidence type="ECO:0000256" key="2">
    <source>
        <dbReference type="ARBA" id="ARBA00011081"/>
    </source>
</evidence>
<name>A0A9D2ELN0_9FIRM</name>
<dbReference type="InterPro" id="IPR005477">
    <property type="entry name" value="Dxylulose-5-P_synthase"/>
</dbReference>
<proteinExistence type="inferred from homology"/>
<accession>A0A9D2ELN0</accession>
<dbReference type="InterPro" id="IPR009014">
    <property type="entry name" value="Transketo_C/PFOR_II"/>
</dbReference>
<evidence type="ECO:0000256" key="4">
    <source>
        <dbReference type="ARBA" id="ARBA00022679"/>
    </source>
</evidence>
<evidence type="ECO:0000259" key="12">
    <source>
        <dbReference type="SMART" id="SM00861"/>
    </source>
</evidence>
<dbReference type="GO" id="GO:0016114">
    <property type="term" value="P:terpenoid biosynthetic process"/>
    <property type="evidence" value="ECO:0007669"/>
    <property type="project" value="UniProtKB-UniRule"/>
</dbReference>
<keyword evidence="7 11" id="KW-0784">Thiamine biosynthesis</keyword>
<comment type="catalytic activity">
    <reaction evidence="11">
        <text>D-glyceraldehyde 3-phosphate + pyruvate + H(+) = 1-deoxy-D-xylulose 5-phosphate + CO2</text>
        <dbReference type="Rhea" id="RHEA:12605"/>
        <dbReference type="ChEBI" id="CHEBI:15361"/>
        <dbReference type="ChEBI" id="CHEBI:15378"/>
        <dbReference type="ChEBI" id="CHEBI:16526"/>
        <dbReference type="ChEBI" id="CHEBI:57792"/>
        <dbReference type="ChEBI" id="CHEBI:59776"/>
        <dbReference type="EC" id="2.2.1.7"/>
    </reaction>
</comment>
<comment type="similarity">
    <text evidence="2 11">Belongs to the transketolase family. DXPS subfamily.</text>
</comment>
<evidence type="ECO:0000256" key="3">
    <source>
        <dbReference type="ARBA" id="ARBA00011738"/>
    </source>
</evidence>
<dbReference type="Pfam" id="PF13292">
    <property type="entry name" value="DXP_synthase_N"/>
    <property type="match status" value="1"/>
</dbReference>
<feature type="binding site" evidence="11">
    <location>
        <begin position="147"/>
        <end position="148"/>
    </location>
    <ligand>
        <name>thiamine diphosphate</name>
        <dbReference type="ChEBI" id="CHEBI:58937"/>
    </ligand>
</feature>
<gene>
    <name evidence="11 13" type="primary">dxs</name>
    <name evidence="13" type="ORF">H9968_06795</name>
</gene>
<comment type="caution">
    <text evidence="13">The sequence shown here is derived from an EMBL/GenBank/DDBJ whole genome shotgun (WGS) entry which is preliminary data.</text>
</comment>
<dbReference type="PANTHER" id="PTHR43322:SF5">
    <property type="entry name" value="1-DEOXY-D-XYLULOSE-5-PHOSPHATE SYNTHASE, CHLOROPLASTIC"/>
    <property type="match status" value="1"/>
</dbReference>
<keyword evidence="6 11" id="KW-0460">Magnesium</keyword>
<dbReference type="HAMAP" id="MF_00315">
    <property type="entry name" value="DXP_synth"/>
    <property type="match status" value="1"/>
</dbReference>
<dbReference type="GO" id="GO:0008661">
    <property type="term" value="F:1-deoxy-D-xylulose-5-phosphate synthase activity"/>
    <property type="evidence" value="ECO:0007669"/>
    <property type="project" value="UniProtKB-UniRule"/>
</dbReference>
<evidence type="ECO:0000256" key="10">
    <source>
        <dbReference type="ARBA" id="ARBA00055605"/>
    </source>
</evidence>
<dbReference type="GO" id="GO:0000287">
    <property type="term" value="F:magnesium ion binding"/>
    <property type="evidence" value="ECO:0007669"/>
    <property type="project" value="UniProtKB-UniRule"/>
</dbReference>
<dbReference type="InterPro" id="IPR029061">
    <property type="entry name" value="THDP-binding"/>
</dbReference>
<dbReference type="Proteomes" id="UP000824049">
    <property type="component" value="Unassembled WGS sequence"/>
</dbReference>
<feature type="binding site" evidence="11">
    <location>
        <position position="178"/>
    </location>
    <ligand>
        <name>thiamine diphosphate</name>
        <dbReference type="ChEBI" id="CHEBI:58937"/>
    </ligand>
</feature>
<dbReference type="Pfam" id="PF02780">
    <property type="entry name" value="Transketolase_C"/>
    <property type="match status" value="1"/>
</dbReference>
<evidence type="ECO:0000256" key="1">
    <source>
        <dbReference type="ARBA" id="ARBA00004980"/>
    </source>
</evidence>
<evidence type="ECO:0000256" key="5">
    <source>
        <dbReference type="ARBA" id="ARBA00022723"/>
    </source>
</evidence>
<feature type="binding site" evidence="11">
    <location>
        <position position="289"/>
    </location>
    <ligand>
        <name>thiamine diphosphate</name>
        <dbReference type="ChEBI" id="CHEBI:58937"/>
    </ligand>
</feature>
<dbReference type="InterPro" id="IPR020826">
    <property type="entry name" value="Transketolase_BS"/>
</dbReference>
<evidence type="ECO:0000313" key="14">
    <source>
        <dbReference type="Proteomes" id="UP000824049"/>
    </source>
</evidence>
<evidence type="ECO:0000313" key="13">
    <source>
        <dbReference type="EMBL" id="HIZ39616.1"/>
    </source>
</evidence>
<keyword evidence="9 11" id="KW-0414">Isoprene biosynthesis</keyword>
<dbReference type="Gene3D" id="3.40.50.920">
    <property type="match status" value="1"/>
</dbReference>
<dbReference type="NCBIfam" id="NF003933">
    <property type="entry name" value="PRK05444.2-2"/>
    <property type="match status" value="1"/>
</dbReference>
<feature type="binding site" evidence="11">
    <location>
        <position position="74"/>
    </location>
    <ligand>
        <name>thiamine diphosphate</name>
        <dbReference type="ChEBI" id="CHEBI:58937"/>
    </ligand>
</feature>
<dbReference type="GO" id="GO:0005829">
    <property type="term" value="C:cytosol"/>
    <property type="evidence" value="ECO:0007669"/>
    <property type="project" value="TreeGrafter"/>
</dbReference>
<dbReference type="InterPro" id="IPR049557">
    <property type="entry name" value="Transketolase_CS"/>
</dbReference>
<dbReference type="AlphaFoldDB" id="A0A9D2ELN0"/>
<reference evidence="13" key="1">
    <citation type="journal article" date="2021" name="PeerJ">
        <title>Extensive microbial diversity within the chicken gut microbiome revealed by metagenomics and culture.</title>
        <authorList>
            <person name="Gilroy R."/>
            <person name="Ravi A."/>
            <person name="Getino M."/>
            <person name="Pursley I."/>
            <person name="Horton D.L."/>
            <person name="Alikhan N.F."/>
            <person name="Baker D."/>
            <person name="Gharbi K."/>
            <person name="Hall N."/>
            <person name="Watson M."/>
            <person name="Adriaenssens E.M."/>
            <person name="Foster-Nyarko E."/>
            <person name="Jarju S."/>
            <person name="Secka A."/>
            <person name="Antonio M."/>
            <person name="Oren A."/>
            <person name="Chaudhuri R.R."/>
            <person name="La Ragione R."/>
            <person name="Hildebrand F."/>
            <person name="Pallen M.J."/>
        </authorList>
    </citation>
    <scope>NUCLEOTIDE SEQUENCE</scope>
    <source>
        <strain evidence="13">CHK179-28034</strain>
    </source>
</reference>
<comment type="function">
    <text evidence="10 11">Catalyzes the acyloin condensation reaction between C atoms 2 and 3 of pyruvate and glyceraldehyde 3-phosphate to yield 1-deoxy-D-xylulose-5-phosphate (DXP).</text>
</comment>
<dbReference type="CDD" id="cd07033">
    <property type="entry name" value="TPP_PYR_DXS_TK_like"/>
    <property type="match status" value="1"/>
</dbReference>
<dbReference type="SUPFAM" id="SSF52922">
    <property type="entry name" value="TK C-terminal domain-like"/>
    <property type="match status" value="1"/>
</dbReference>
<evidence type="ECO:0000256" key="11">
    <source>
        <dbReference type="HAMAP-Rule" id="MF_00315"/>
    </source>
</evidence>
<dbReference type="EMBL" id="DXBR01000059">
    <property type="protein sequence ID" value="HIZ39616.1"/>
    <property type="molecule type" value="Genomic_DNA"/>
</dbReference>
<dbReference type="NCBIfam" id="TIGR00204">
    <property type="entry name" value="dxs"/>
    <property type="match status" value="1"/>
</dbReference>
<feature type="binding site" evidence="11">
    <location>
        <begin position="115"/>
        <end position="117"/>
    </location>
    <ligand>
        <name>thiamine diphosphate</name>
        <dbReference type="ChEBI" id="CHEBI:58937"/>
    </ligand>
</feature>
<evidence type="ECO:0000256" key="9">
    <source>
        <dbReference type="ARBA" id="ARBA00023229"/>
    </source>
</evidence>
<feature type="domain" description="Transketolase-like pyrimidine-binding" evidence="12">
    <location>
        <begin position="319"/>
        <end position="483"/>
    </location>
</feature>
<comment type="subunit">
    <text evidence="3 11">Homodimer.</text>
</comment>
<protein>
    <recommendedName>
        <fullName evidence="11">1-deoxy-D-xylulose-5-phosphate synthase</fullName>
        <ecNumber evidence="11">2.2.1.7</ecNumber>
    </recommendedName>
    <alternativeName>
        <fullName evidence="11">1-deoxyxylulose-5-phosphate synthase</fullName>
        <shortName evidence="11">DXP synthase</shortName>
        <shortName evidence="11">DXPS</shortName>
    </alternativeName>
</protein>
<comment type="cofactor">
    <cofactor evidence="11">
        <name>thiamine diphosphate</name>
        <dbReference type="ChEBI" id="CHEBI:58937"/>
    </cofactor>
    <text evidence="11">Binds 1 thiamine pyrophosphate per subunit.</text>
</comment>
<dbReference type="SUPFAM" id="SSF52518">
    <property type="entry name" value="Thiamin diphosphate-binding fold (THDP-binding)"/>
    <property type="match status" value="2"/>
</dbReference>
<dbReference type="PANTHER" id="PTHR43322">
    <property type="entry name" value="1-D-DEOXYXYLULOSE 5-PHOSPHATE SYNTHASE-RELATED"/>
    <property type="match status" value="1"/>
</dbReference>
<feature type="binding site" evidence="11">
    <location>
        <position position="146"/>
    </location>
    <ligand>
        <name>Mg(2+)</name>
        <dbReference type="ChEBI" id="CHEBI:18420"/>
    </ligand>
</feature>
<evidence type="ECO:0000256" key="6">
    <source>
        <dbReference type="ARBA" id="ARBA00022842"/>
    </source>
</evidence>
<evidence type="ECO:0000256" key="8">
    <source>
        <dbReference type="ARBA" id="ARBA00023052"/>
    </source>
</evidence>